<evidence type="ECO:0000313" key="1">
    <source>
        <dbReference type="EMBL" id="GEU77700.1"/>
    </source>
</evidence>
<keyword evidence="1" id="KW-0808">Transferase</keyword>
<keyword evidence="1" id="KW-0548">Nucleotidyltransferase</keyword>
<reference evidence="1" key="1">
    <citation type="journal article" date="2019" name="Sci. Rep.">
        <title>Draft genome of Tanacetum cinerariifolium, the natural source of mosquito coil.</title>
        <authorList>
            <person name="Yamashiro T."/>
            <person name="Shiraishi A."/>
            <person name="Satake H."/>
            <person name="Nakayama K."/>
        </authorList>
    </citation>
    <scope>NUCLEOTIDE SEQUENCE</scope>
</reference>
<accession>A0A6L2MV39</accession>
<proteinExistence type="predicted"/>
<dbReference type="AlphaFoldDB" id="A0A6L2MV39"/>
<organism evidence="1">
    <name type="scientific">Tanacetum cinerariifolium</name>
    <name type="common">Dalmatian daisy</name>
    <name type="synonym">Chrysanthemum cinerariifolium</name>
    <dbReference type="NCBI Taxonomy" id="118510"/>
    <lineage>
        <taxon>Eukaryota</taxon>
        <taxon>Viridiplantae</taxon>
        <taxon>Streptophyta</taxon>
        <taxon>Embryophyta</taxon>
        <taxon>Tracheophyta</taxon>
        <taxon>Spermatophyta</taxon>
        <taxon>Magnoliopsida</taxon>
        <taxon>eudicotyledons</taxon>
        <taxon>Gunneridae</taxon>
        <taxon>Pentapetalae</taxon>
        <taxon>asterids</taxon>
        <taxon>campanulids</taxon>
        <taxon>Asterales</taxon>
        <taxon>Asteraceae</taxon>
        <taxon>Asteroideae</taxon>
        <taxon>Anthemideae</taxon>
        <taxon>Anthemidinae</taxon>
        <taxon>Tanacetum</taxon>
    </lineage>
</organism>
<dbReference type="GO" id="GO:0003964">
    <property type="term" value="F:RNA-directed DNA polymerase activity"/>
    <property type="evidence" value="ECO:0007669"/>
    <property type="project" value="UniProtKB-KW"/>
</dbReference>
<keyword evidence="1" id="KW-0695">RNA-directed DNA polymerase</keyword>
<protein>
    <submittedName>
        <fullName evidence="1">Reverse transcriptase domain-containing protein</fullName>
    </submittedName>
</protein>
<sequence length="349" mass="38865">MSSPNHPTSDIKDTFSSNSPDYISASLDYFPASPGNISPDSSNDLTKYLLTSLAISSYPNDPYIKQPYDAIPPPQTIIALPVVLPLSPVLSLPPMFDSRDFFSSEKISPPKDTETAIKSPIPVSISSSVGSSSSVRSTTSPPDYSFDKSIFAELDNSLWIIPRPLGSKPFPRNLMSQILISRNNRKRISKLITSYIWRVSWDTLHEFKNLKKNHQATRLDLMAPKRTSTSAAPTMNQAAIRQLIDDRVAAALEAQASNMANTSNINRNPEQAPVARKCSYKEFMICKPFNFKGSVGAVGLICWFKRTKLVFSRSNYTEDYKVKFATGTLTEEALSWWNYFSQPIGIKEA</sequence>
<gene>
    <name evidence="1" type="ORF">Tci_049678</name>
</gene>
<dbReference type="EMBL" id="BKCJ010007528">
    <property type="protein sequence ID" value="GEU77700.1"/>
    <property type="molecule type" value="Genomic_DNA"/>
</dbReference>
<name>A0A6L2MV39_TANCI</name>
<comment type="caution">
    <text evidence="1">The sequence shown here is derived from an EMBL/GenBank/DDBJ whole genome shotgun (WGS) entry which is preliminary data.</text>
</comment>